<reference evidence="3" key="1">
    <citation type="submission" date="2015-07" db="EMBL/GenBank/DDBJ databases">
        <authorList>
            <person name="Rodrigo-Torres Lidia"/>
            <person name="Arahal R.David."/>
        </authorList>
    </citation>
    <scope>NUCLEOTIDE SEQUENCE [LARGE SCALE GENOMIC DNA]</scope>
    <source>
        <strain evidence="3">CECT 5096</strain>
    </source>
</reference>
<protein>
    <submittedName>
        <fullName evidence="2">Uncharacterized protein</fullName>
    </submittedName>
</protein>
<feature type="transmembrane region" description="Helical" evidence="1">
    <location>
        <begin position="52"/>
        <end position="75"/>
    </location>
</feature>
<dbReference type="EMBL" id="CXWC01000013">
    <property type="protein sequence ID" value="CTQ76560.1"/>
    <property type="molecule type" value="Genomic_DNA"/>
</dbReference>
<keyword evidence="1" id="KW-0472">Membrane</keyword>
<feature type="transmembrane region" description="Helical" evidence="1">
    <location>
        <begin position="87"/>
        <end position="111"/>
    </location>
</feature>
<keyword evidence="1" id="KW-0812">Transmembrane</keyword>
<accession>A0A0M7AMW7</accession>
<dbReference type="Proteomes" id="UP000049983">
    <property type="component" value="Unassembled WGS sequence"/>
</dbReference>
<gene>
    <name evidence="2" type="ORF">LA5096_04792</name>
</gene>
<evidence type="ECO:0000313" key="3">
    <source>
        <dbReference type="Proteomes" id="UP000049983"/>
    </source>
</evidence>
<sequence>MMNFAKLGAIGFGLWGLLHIAGAGLVLSATLGSGPADGYAIYGYDGGPLPGATGAILAYFAYLLALSGAAALAVAIKLNWSNSQAGLAINSGLVLTIEFGLIVFLIVPGYLSLLESLPGFVFFAIGAIFGGIACKRDPSHA</sequence>
<dbReference type="STRING" id="311410.LA5095_03510"/>
<organism evidence="2 3">
    <name type="scientific">Roseibium album</name>
    <dbReference type="NCBI Taxonomy" id="311410"/>
    <lineage>
        <taxon>Bacteria</taxon>
        <taxon>Pseudomonadati</taxon>
        <taxon>Pseudomonadota</taxon>
        <taxon>Alphaproteobacteria</taxon>
        <taxon>Hyphomicrobiales</taxon>
        <taxon>Stappiaceae</taxon>
        <taxon>Roseibium</taxon>
    </lineage>
</organism>
<dbReference type="RefSeq" id="WP_144436033.1">
    <property type="nucleotide sequence ID" value="NZ_CXWA01000004.1"/>
</dbReference>
<name>A0A0M7AMW7_9HYPH</name>
<dbReference type="AlphaFoldDB" id="A0A0M7AMW7"/>
<evidence type="ECO:0000256" key="1">
    <source>
        <dbReference type="SAM" id="Phobius"/>
    </source>
</evidence>
<evidence type="ECO:0000313" key="2">
    <source>
        <dbReference type="EMBL" id="CTQ76560.1"/>
    </source>
</evidence>
<keyword evidence="3" id="KW-1185">Reference proteome</keyword>
<keyword evidence="1" id="KW-1133">Transmembrane helix</keyword>
<feature type="transmembrane region" description="Helical" evidence="1">
    <location>
        <begin position="117"/>
        <end position="134"/>
    </location>
</feature>
<proteinExistence type="predicted"/>
<dbReference type="GeneID" id="97672073"/>